<dbReference type="EMBL" id="JACRTI010000043">
    <property type="protein sequence ID" value="MBC8602994.1"/>
    <property type="molecule type" value="Genomic_DNA"/>
</dbReference>
<organism evidence="1 2">
    <name type="scientific">Parabacteroides acidifaciens</name>
    <dbReference type="NCBI Taxonomy" id="2290935"/>
    <lineage>
        <taxon>Bacteria</taxon>
        <taxon>Pseudomonadati</taxon>
        <taxon>Bacteroidota</taxon>
        <taxon>Bacteroidia</taxon>
        <taxon>Bacteroidales</taxon>
        <taxon>Tannerellaceae</taxon>
        <taxon>Parabacteroides</taxon>
    </lineage>
</organism>
<dbReference type="RefSeq" id="WP_115500489.1">
    <property type="nucleotide sequence ID" value="NZ_JACRTI010000043.1"/>
</dbReference>
<reference evidence="1 2" key="1">
    <citation type="submission" date="2020-08" db="EMBL/GenBank/DDBJ databases">
        <title>Genome public.</title>
        <authorList>
            <person name="Liu C."/>
            <person name="Sun Q."/>
        </authorList>
    </citation>
    <scope>NUCLEOTIDE SEQUENCE [LARGE SCALE GENOMIC DNA]</scope>
    <source>
        <strain evidence="1 2">426_9</strain>
    </source>
</reference>
<accession>A0ABR7P465</accession>
<keyword evidence="2" id="KW-1185">Reference proteome</keyword>
<name>A0ABR7P465_9BACT</name>
<proteinExistence type="predicted"/>
<protein>
    <submittedName>
        <fullName evidence="1">Uncharacterized protein</fullName>
    </submittedName>
</protein>
<gene>
    <name evidence="1" type="ORF">H8784_14860</name>
</gene>
<evidence type="ECO:0000313" key="1">
    <source>
        <dbReference type="EMBL" id="MBC8602994.1"/>
    </source>
</evidence>
<sequence>MTFISFFWYFIALKTVVVPYEDGRHPDEDGREGDEDGRRGDKLLELLLEYLERHPFCFEIFDSPGVKVYHFDGVSGFQ</sequence>
<evidence type="ECO:0000313" key="2">
    <source>
        <dbReference type="Proteomes" id="UP000629596"/>
    </source>
</evidence>
<comment type="caution">
    <text evidence="1">The sequence shown here is derived from an EMBL/GenBank/DDBJ whole genome shotgun (WGS) entry which is preliminary data.</text>
</comment>
<dbReference type="Proteomes" id="UP000629596">
    <property type="component" value="Unassembled WGS sequence"/>
</dbReference>